<proteinExistence type="predicted"/>
<evidence type="ECO:0000313" key="2">
    <source>
        <dbReference type="WBParaSite" id="L893_g15891.t2"/>
    </source>
</evidence>
<name>A0A1I7YFX6_9BILA</name>
<dbReference type="SUPFAM" id="SSF52047">
    <property type="entry name" value="RNI-like"/>
    <property type="match status" value="1"/>
</dbReference>
<sequence length="202" mass="23273">MSRFLVRQAGRFQSALVSHNIPGLQWLLEGFNYYDQERIKEVGPDRTAAEWIVRCEGKVRFDKIDEVFDDYNALIRTTAELDPRKAEDQVKLVSIDATGSSITAYGCRHFKNLEKIMDVQLVNCKSIHDFGLEYIGDEVGDRLQFLQIEKCPRITEFGLKHLTKFTGLKSLILKDLPHVHERDKIIEEIKKALPNCDIHANL</sequence>
<dbReference type="AlphaFoldDB" id="A0A1I7YFX6"/>
<protein>
    <submittedName>
        <fullName evidence="2">ATP synthase subunit s, mitochondrial</fullName>
    </submittedName>
</protein>
<keyword evidence="1" id="KW-1185">Reference proteome</keyword>
<dbReference type="InterPro" id="IPR032675">
    <property type="entry name" value="LRR_dom_sf"/>
</dbReference>
<evidence type="ECO:0000313" key="1">
    <source>
        <dbReference type="Proteomes" id="UP000095287"/>
    </source>
</evidence>
<dbReference type="WBParaSite" id="L893_g15891.t2">
    <property type="protein sequence ID" value="L893_g15891.t2"/>
    <property type="gene ID" value="L893_g15891"/>
</dbReference>
<accession>A0A1I7YFX6</accession>
<organism evidence="1 2">
    <name type="scientific">Steinernema glaseri</name>
    <dbReference type="NCBI Taxonomy" id="37863"/>
    <lineage>
        <taxon>Eukaryota</taxon>
        <taxon>Metazoa</taxon>
        <taxon>Ecdysozoa</taxon>
        <taxon>Nematoda</taxon>
        <taxon>Chromadorea</taxon>
        <taxon>Rhabditida</taxon>
        <taxon>Tylenchina</taxon>
        <taxon>Panagrolaimomorpha</taxon>
        <taxon>Strongyloidoidea</taxon>
        <taxon>Steinernematidae</taxon>
        <taxon>Steinernema</taxon>
    </lineage>
</organism>
<reference evidence="2" key="1">
    <citation type="submission" date="2016-11" db="UniProtKB">
        <authorList>
            <consortium name="WormBaseParasite"/>
        </authorList>
    </citation>
    <scope>IDENTIFICATION</scope>
</reference>
<dbReference type="Gene3D" id="3.80.10.10">
    <property type="entry name" value="Ribonuclease Inhibitor"/>
    <property type="match status" value="1"/>
</dbReference>
<dbReference type="Proteomes" id="UP000095287">
    <property type="component" value="Unplaced"/>
</dbReference>